<reference evidence="1" key="1">
    <citation type="journal article" date="2015" name="Nature">
        <title>Complex archaea that bridge the gap between prokaryotes and eukaryotes.</title>
        <authorList>
            <person name="Spang A."/>
            <person name="Saw J.H."/>
            <person name="Jorgensen S.L."/>
            <person name="Zaremba-Niedzwiedzka K."/>
            <person name="Martijn J."/>
            <person name="Lind A.E."/>
            <person name="van Eijk R."/>
            <person name="Schleper C."/>
            <person name="Guy L."/>
            <person name="Ettema T.J."/>
        </authorList>
    </citation>
    <scope>NUCLEOTIDE SEQUENCE</scope>
</reference>
<dbReference type="AlphaFoldDB" id="A0A0F9GC89"/>
<name>A0A0F9GC89_9ZZZZ</name>
<comment type="caution">
    <text evidence="1">The sequence shown here is derived from an EMBL/GenBank/DDBJ whole genome shotgun (WGS) entry which is preliminary data.</text>
</comment>
<proteinExistence type="predicted"/>
<dbReference type="EMBL" id="LAZR01018431">
    <property type="protein sequence ID" value="KKL96444.1"/>
    <property type="molecule type" value="Genomic_DNA"/>
</dbReference>
<organism evidence="1">
    <name type="scientific">marine sediment metagenome</name>
    <dbReference type="NCBI Taxonomy" id="412755"/>
    <lineage>
        <taxon>unclassified sequences</taxon>
        <taxon>metagenomes</taxon>
        <taxon>ecological metagenomes</taxon>
    </lineage>
</organism>
<accession>A0A0F9GC89</accession>
<gene>
    <name evidence="1" type="ORF">LCGC14_1844370</name>
</gene>
<protein>
    <submittedName>
        <fullName evidence="1">Uncharacterized protein</fullName>
    </submittedName>
</protein>
<evidence type="ECO:0000313" key="1">
    <source>
        <dbReference type="EMBL" id="KKL96444.1"/>
    </source>
</evidence>
<sequence>MKYLTGLIGMWIFSDAVYSTILYLNSPSYDGKTKQTWKKDHSIRVVRGVLAIALMVMGGKK</sequence>